<comment type="caution">
    <text evidence="2">The sequence shown here is derived from an EMBL/GenBank/DDBJ whole genome shotgun (WGS) entry which is preliminary data.</text>
</comment>
<evidence type="ECO:0000313" key="3">
    <source>
        <dbReference type="Proteomes" id="UP000734854"/>
    </source>
</evidence>
<dbReference type="InterPro" id="IPR011009">
    <property type="entry name" value="Kinase-like_dom_sf"/>
</dbReference>
<reference evidence="2 3" key="1">
    <citation type="submission" date="2020-08" db="EMBL/GenBank/DDBJ databases">
        <title>Plant Genome Project.</title>
        <authorList>
            <person name="Zhang R.-G."/>
        </authorList>
    </citation>
    <scope>NUCLEOTIDE SEQUENCE [LARGE SCALE GENOMIC DNA]</scope>
    <source>
        <tissue evidence="2">Rhizome</tissue>
    </source>
</reference>
<gene>
    <name evidence="2" type="ORF">ZIOFF_043484</name>
</gene>
<organism evidence="2 3">
    <name type="scientific">Zingiber officinale</name>
    <name type="common">Ginger</name>
    <name type="synonym">Amomum zingiber</name>
    <dbReference type="NCBI Taxonomy" id="94328"/>
    <lineage>
        <taxon>Eukaryota</taxon>
        <taxon>Viridiplantae</taxon>
        <taxon>Streptophyta</taxon>
        <taxon>Embryophyta</taxon>
        <taxon>Tracheophyta</taxon>
        <taxon>Spermatophyta</taxon>
        <taxon>Magnoliopsida</taxon>
        <taxon>Liliopsida</taxon>
        <taxon>Zingiberales</taxon>
        <taxon>Zingiberaceae</taxon>
        <taxon>Zingiber</taxon>
    </lineage>
</organism>
<sequence length="79" mass="8872">MWSWTRHSSTSQWTPKIVDFDMARLFLEDQTHVHTRVTDTNVMNDVLSVKADVFSFGCSSSSLSSAARTPPLPPFLTPT</sequence>
<accession>A0A8J5G3L3</accession>
<feature type="compositionally biased region" description="Pro residues" evidence="1">
    <location>
        <begin position="70"/>
        <end position="79"/>
    </location>
</feature>
<dbReference type="Gene3D" id="1.10.510.10">
    <property type="entry name" value="Transferase(Phosphotransferase) domain 1"/>
    <property type="match status" value="1"/>
</dbReference>
<feature type="region of interest" description="Disordered" evidence="1">
    <location>
        <begin position="60"/>
        <end position="79"/>
    </location>
</feature>
<evidence type="ECO:0000256" key="1">
    <source>
        <dbReference type="SAM" id="MobiDB-lite"/>
    </source>
</evidence>
<dbReference type="AlphaFoldDB" id="A0A8J5G3L3"/>
<proteinExistence type="predicted"/>
<keyword evidence="3" id="KW-1185">Reference proteome</keyword>
<dbReference type="EMBL" id="JACMSC010000012">
    <property type="protein sequence ID" value="KAG6495658.1"/>
    <property type="molecule type" value="Genomic_DNA"/>
</dbReference>
<protein>
    <submittedName>
        <fullName evidence="2">Uncharacterized protein</fullName>
    </submittedName>
</protein>
<dbReference type="SUPFAM" id="SSF56112">
    <property type="entry name" value="Protein kinase-like (PK-like)"/>
    <property type="match status" value="1"/>
</dbReference>
<evidence type="ECO:0000313" key="2">
    <source>
        <dbReference type="EMBL" id="KAG6495658.1"/>
    </source>
</evidence>
<name>A0A8J5G3L3_ZINOF</name>
<dbReference type="Proteomes" id="UP000734854">
    <property type="component" value="Unassembled WGS sequence"/>
</dbReference>